<dbReference type="Proteomes" id="UP001317259">
    <property type="component" value="Unassembled WGS sequence"/>
</dbReference>
<evidence type="ECO:0000313" key="7">
    <source>
        <dbReference type="Proteomes" id="UP001317259"/>
    </source>
</evidence>
<feature type="transmembrane region" description="Helical" evidence="5">
    <location>
        <begin position="99"/>
        <end position="121"/>
    </location>
</feature>
<keyword evidence="7" id="KW-1185">Reference proteome</keyword>
<reference evidence="6 7" key="1">
    <citation type="submission" date="2022-04" db="EMBL/GenBank/DDBJ databases">
        <title>Genome draft of Actinomadura sp. ATCC 31491.</title>
        <authorList>
            <person name="Shi X."/>
            <person name="Du Y."/>
        </authorList>
    </citation>
    <scope>NUCLEOTIDE SEQUENCE [LARGE SCALE GENOMIC DNA]</scope>
    <source>
        <strain evidence="6 7">ATCC 31491</strain>
    </source>
</reference>
<organism evidence="6 7">
    <name type="scientific">Actinomadura luzonensis</name>
    <dbReference type="NCBI Taxonomy" id="2805427"/>
    <lineage>
        <taxon>Bacteria</taxon>
        <taxon>Bacillati</taxon>
        <taxon>Actinomycetota</taxon>
        <taxon>Actinomycetes</taxon>
        <taxon>Streptosporangiales</taxon>
        <taxon>Thermomonosporaceae</taxon>
        <taxon>Actinomadura</taxon>
    </lineage>
</organism>
<sequence length="122" mass="12778">MEIAYWIVAGLLAVFYLYAGGKKVAQSQERLRPMMGWVDTVPMPFVRVIGALEVLGAAGLVLPPLTGVAPWLAVAAAIGYVLIQVGGIAVHLSRGEARVIWLNVVLLAAAAVAAWLGGASWA</sequence>
<dbReference type="EMBL" id="JAKRKC020000002">
    <property type="protein sequence ID" value="MCK2218721.1"/>
    <property type="molecule type" value="Genomic_DNA"/>
</dbReference>
<name>A0ABT0G283_9ACTN</name>
<evidence type="ECO:0000256" key="1">
    <source>
        <dbReference type="ARBA" id="ARBA00004141"/>
    </source>
</evidence>
<dbReference type="InterPro" id="IPR032808">
    <property type="entry name" value="DoxX"/>
</dbReference>
<gene>
    <name evidence="6" type="ORF">MF672_033735</name>
</gene>
<dbReference type="Pfam" id="PF13564">
    <property type="entry name" value="DoxX_2"/>
    <property type="match status" value="1"/>
</dbReference>
<comment type="caution">
    <text evidence="6">The sequence shown here is derived from an EMBL/GenBank/DDBJ whole genome shotgun (WGS) entry which is preliminary data.</text>
</comment>
<proteinExistence type="predicted"/>
<evidence type="ECO:0000256" key="5">
    <source>
        <dbReference type="SAM" id="Phobius"/>
    </source>
</evidence>
<keyword evidence="3 5" id="KW-1133">Transmembrane helix</keyword>
<comment type="subcellular location">
    <subcellularLocation>
        <location evidence="1">Membrane</location>
        <topology evidence="1">Multi-pass membrane protein</topology>
    </subcellularLocation>
</comment>
<accession>A0ABT0G283</accession>
<evidence type="ECO:0000256" key="3">
    <source>
        <dbReference type="ARBA" id="ARBA00022989"/>
    </source>
</evidence>
<feature type="transmembrane region" description="Helical" evidence="5">
    <location>
        <begin position="6"/>
        <end position="25"/>
    </location>
</feature>
<feature type="transmembrane region" description="Helical" evidence="5">
    <location>
        <begin position="45"/>
        <end position="65"/>
    </location>
</feature>
<evidence type="ECO:0000313" key="6">
    <source>
        <dbReference type="EMBL" id="MCK2218721.1"/>
    </source>
</evidence>
<dbReference type="RefSeq" id="WP_242382836.1">
    <property type="nucleotide sequence ID" value="NZ_JAKRKC020000002.1"/>
</dbReference>
<protein>
    <submittedName>
        <fullName evidence="6">DoxX family protein</fullName>
    </submittedName>
</protein>
<feature type="transmembrane region" description="Helical" evidence="5">
    <location>
        <begin position="71"/>
        <end position="92"/>
    </location>
</feature>
<keyword evidence="2 5" id="KW-0812">Transmembrane</keyword>
<keyword evidence="4 5" id="KW-0472">Membrane</keyword>
<evidence type="ECO:0000256" key="4">
    <source>
        <dbReference type="ARBA" id="ARBA00023136"/>
    </source>
</evidence>
<evidence type="ECO:0000256" key="2">
    <source>
        <dbReference type="ARBA" id="ARBA00022692"/>
    </source>
</evidence>